<dbReference type="Proteomes" id="UP001589646">
    <property type="component" value="Unassembled WGS sequence"/>
</dbReference>
<keyword evidence="7" id="KW-1185">Reference proteome</keyword>
<dbReference type="InterPro" id="IPR050288">
    <property type="entry name" value="Cellulose_deg_GH3"/>
</dbReference>
<name>A0ABV5PXD8_9ACTN</name>
<dbReference type="RefSeq" id="WP_346126779.1">
    <property type="nucleotide sequence ID" value="NZ_BAAAXC010000015.1"/>
</dbReference>
<reference evidence="6 7" key="1">
    <citation type="submission" date="2024-09" db="EMBL/GenBank/DDBJ databases">
        <authorList>
            <person name="Sun Q."/>
            <person name="Mori K."/>
        </authorList>
    </citation>
    <scope>NUCLEOTIDE SEQUENCE [LARGE SCALE GENOMIC DNA]</scope>
    <source>
        <strain evidence="6 7">JCM 3323</strain>
    </source>
</reference>
<dbReference type="InterPro" id="IPR036962">
    <property type="entry name" value="Glyco_hydro_3_N_sf"/>
</dbReference>
<dbReference type="InterPro" id="IPR002772">
    <property type="entry name" value="Glyco_hydro_3_C"/>
</dbReference>
<dbReference type="InterPro" id="IPR001764">
    <property type="entry name" value="Glyco_hydro_3_N"/>
</dbReference>
<dbReference type="SUPFAM" id="SSF52279">
    <property type="entry name" value="Beta-D-glucan exohydrolase, C-terminal domain"/>
    <property type="match status" value="1"/>
</dbReference>
<proteinExistence type="inferred from homology"/>
<dbReference type="SMART" id="SM01217">
    <property type="entry name" value="Fn3_like"/>
    <property type="match status" value="1"/>
</dbReference>
<dbReference type="PANTHER" id="PTHR42715:SF10">
    <property type="entry name" value="BETA-GLUCOSIDASE"/>
    <property type="match status" value="1"/>
</dbReference>
<dbReference type="Pfam" id="PF01915">
    <property type="entry name" value="Glyco_hydro_3_C"/>
    <property type="match status" value="1"/>
</dbReference>
<dbReference type="EMBL" id="JBHMCE010000004">
    <property type="protein sequence ID" value="MFB9527876.1"/>
    <property type="molecule type" value="Genomic_DNA"/>
</dbReference>
<accession>A0ABV5PXD8</accession>
<evidence type="ECO:0000256" key="1">
    <source>
        <dbReference type="ARBA" id="ARBA00005336"/>
    </source>
</evidence>
<sequence>MNDLTLAEKAALTSGASLWTTKPVERAGIASITLSDGPHGVRRQLTGGDHLGIGRSIPATCMPPAVALGSSWDPDLLRGVGAALGAEARALGVQVLLGPGINIKRSPLCGRNFEYLSEDPLVSGVLGAALVEGVQSSGVGAALKHFAANNQETNRLRVSAEVDERTLREIYLAAFEHVVKRARPWTVMCAYNKVNGEYASQNRWLLTTVLREEWGFDGLVMSDWGAVDDRVAGVWAGLDLEMPTSGGITDALLVEAVRVGRLDPALLDLAVSRVLALVAKARAAQPEAFVVKASAAQPEAFVSESSAAQSEAFVASAPDARPGAVMVTEGGGAVEIDGVRACAHHRLARQVAAQCAVLLKNDGVLPLATSTSVAVLGELARTPRYQGAGSSQIVPTRLDDALTEMRALAGADLPFAPGYRLDHGEPDEALVEQAREVAAAAQVAVVFLGLPEGEESEGYDRAHLDLPAGQSAMLDAVIATGTRTVVVLSNGGVVAVSGWDARVAAILEGWLLGQAGGGAVADLLYGVANPSGRLAETIPLRLEDTPSFLNFPGDPDQVRYGEGVFVGYRYHDAVRGEVGYPFGHGLSYTAFVYSDLTVSVKGADEEIEVEVAARVTNTGGRQGREVAQLYVSAPSATVRRPVRELRGFTKVALEPGESAVVRFALGYRDFSYFDVREGRWAAEPGTASVHVGASSRDLRLHAEVTLDVAGRRPPLTPDSPLGDWFADDAGRTALLGVAREPSRFLSEEYARTLGSIPLSRLARFPGSKIDPDSLDELAARVRDDRP</sequence>
<dbReference type="PANTHER" id="PTHR42715">
    <property type="entry name" value="BETA-GLUCOSIDASE"/>
    <property type="match status" value="1"/>
</dbReference>
<evidence type="ECO:0000256" key="3">
    <source>
        <dbReference type="ARBA" id="ARBA00023277"/>
    </source>
</evidence>
<dbReference type="InterPro" id="IPR017853">
    <property type="entry name" value="GH"/>
</dbReference>
<organism evidence="6 7">
    <name type="scientific">Nonomuraea roseola</name>
    <dbReference type="NCBI Taxonomy" id="46179"/>
    <lineage>
        <taxon>Bacteria</taxon>
        <taxon>Bacillati</taxon>
        <taxon>Actinomycetota</taxon>
        <taxon>Actinomycetes</taxon>
        <taxon>Streptosporangiales</taxon>
        <taxon>Streptosporangiaceae</taxon>
        <taxon>Nonomuraea</taxon>
    </lineage>
</organism>
<dbReference type="PROSITE" id="PS00775">
    <property type="entry name" value="GLYCOSYL_HYDROL_F3"/>
    <property type="match status" value="1"/>
</dbReference>
<comment type="similarity">
    <text evidence="1 4">Belongs to the glycosyl hydrolase 3 family.</text>
</comment>
<dbReference type="Gene3D" id="2.60.40.10">
    <property type="entry name" value="Immunoglobulins"/>
    <property type="match status" value="1"/>
</dbReference>
<feature type="domain" description="Fibronectin type III-like" evidence="5">
    <location>
        <begin position="625"/>
        <end position="695"/>
    </location>
</feature>
<dbReference type="Gene3D" id="3.20.20.300">
    <property type="entry name" value="Glycoside hydrolase, family 3, N-terminal domain"/>
    <property type="match status" value="1"/>
</dbReference>
<dbReference type="Pfam" id="PF14310">
    <property type="entry name" value="Fn3-like"/>
    <property type="match status" value="1"/>
</dbReference>
<evidence type="ECO:0000313" key="7">
    <source>
        <dbReference type="Proteomes" id="UP001589646"/>
    </source>
</evidence>
<protein>
    <submittedName>
        <fullName evidence="6">Glycoside hydrolase family 3 C-terminal domain-containing protein</fullName>
    </submittedName>
</protein>
<dbReference type="InterPro" id="IPR026891">
    <property type="entry name" value="Fn3-like"/>
</dbReference>
<keyword evidence="2 4" id="KW-0378">Hydrolase</keyword>
<keyword evidence="4" id="KW-0326">Glycosidase</keyword>
<evidence type="ECO:0000256" key="2">
    <source>
        <dbReference type="ARBA" id="ARBA00022801"/>
    </source>
</evidence>
<evidence type="ECO:0000256" key="4">
    <source>
        <dbReference type="RuleBase" id="RU361161"/>
    </source>
</evidence>
<dbReference type="InterPro" id="IPR013783">
    <property type="entry name" value="Ig-like_fold"/>
</dbReference>
<dbReference type="PRINTS" id="PR00133">
    <property type="entry name" value="GLHYDRLASE3"/>
</dbReference>
<dbReference type="GO" id="GO:0016787">
    <property type="term" value="F:hydrolase activity"/>
    <property type="evidence" value="ECO:0007669"/>
    <property type="project" value="UniProtKB-KW"/>
</dbReference>
<dbReference type="InterPro" id="IPR019800">
    <property type="entry name" value="Glyco_hydro_3_AS"/>
</dbReference>
<gene>
    <name evidence="6" type="ORF">ACFFRN_14755</name>
</gene>
<evidence type="ECO:0000259" key="5">
    <source>
        <dbReference type="SMART" id="SM01217"/>
    </source>
</evidence>
<dbReference type="Gene3D" id="3.40.50.1700">
    <property type="entry name" value="Glycoside hydrolase family 3 C-terminal domain"/>
    <property type="match status" value="1"/>
</dbReference>
<dbReference type="InterPro" id="IPR036881">
    <property type="entry name" value="Glyco_hydro_3_C_sf"/>
</dbReference>
<dbReference type="Pfam" id="PF00933">
    <property type="entry name" value="Glyco_hydro_3"/>
    <property type="match status" value="1"/>
</dbReference>
<keyword evidence="3" id="KW-0119">Carbohydrate metabolism</keyword>
<dbReference type="SUPFAM" id="SSF51445">
    <property type="entry name" value="(Trans)glycosidases"/>
    <property type="match status" value="1"/>
</dbReference>
<evidence type="ECO:0000313" key="6">
    <source>
        <dbReference type="EMBL" id="MFB9527876.1"/>
    </source>
</evidence>
<comment type="caution">
    <text evidence="6">The sequence shown here is derived from an EMBL/GenBank/DDBJ whole genome shotgun (WGS) entry which is preliminary data.</text>
</comment>